<evidence type="ECO:0000313" key="3">
    <source>
        <dbReference type="EMBL" id="TQF64806.1"/>
    </source>
</evidence>
<dbReference type="Pfam" id="PF01541">
    <property type="entry name" value="GIY-YIG"/>
    <property type="match status" value="1"/>
</dbReference>
<dbReference type="InterPro" id="IPR035901">
    <property type="entry name" value="GIY-YIG_endonuc_sf"/>
</dbReference>
<dbReference type="Pfam" id="PF07460">
    <property type="entry name" value="NUMOD3"/>
    <property type="match status" value="1"/>
</dbReference>
<geneLocation type="mitochondrion" evidence="3"/>
<comment type="caution">
    <text evidence="3">The sequence shown here is derived from an EMBL/GenBank/DDBJ whole genome shotgun (WGS) entry which is preliminary data.</text>
</comment>
<dbReference type="SMART" id="SM00465">
    <property type="entry name" value="GIYc"/>
    <property type="match status" value="1"/>
</dbReference>
<dbReference type="OrthoDB" id="5276050at2759"/>
<keyword evidence="3" id="KW-0540">Nuclease</keyword>
<evidence type="ECO:0000256" key="1">
    <source>
        <dbReference type="ARBA" id="ARBA00010045"/>
    </source>
</evidence>
<evidence type="ECO:0000259" key="2">
    <source>
        <dbReference type="PROSITE" id="PS50164"/>
    </source>
</evidence>
<dbReference type="InParanoid" id="A0A541AXL4"/>
<sequence length="286" mass="32546">MTQIYINLISYFIYILLSKPITLNEILDNNIKDTEDNDIDDVTLDNKLNSFPTPQSPNPNKGKNKLIFEKLNNIQAEAKFIDLKESKKEILVNTKGKAGVYMFFNLINGKCYVGSSIYLDRIFRTHISSVNSLKSPLPLAINKYGPNNFVFLILQYCEADVNICVGLEQHYIDLYKPQYNLLKIAGSSQGFKYSPETIAKLKKLHSGKLHPRFNTKASEQQKLLTGLGGTKITMRSANGEVLSFPSINATRHHFRIRFTTISLNINQNKPILIKGVKWFVYSETET</sequence>
<dbReference type="Proteomes" id="UP000217199">
    <property type="component" value="Unassembled WGS sequence"/>
</dbReference>
<dbReference type="InterPro" id="IPR003611">
    <property type="entry name" value="NUMOD3"/>
</dbReference>
<dbReference type="STRING" id="2282107.A0A541AXL4"/>
<accession>A0A541AXL4</accession>
<feature type="domain" description="GIY-YIG" evidence="2">
    <location>
        <begin position="96"/>
        <end position="181"/>
    </location>
</feature>
<dbReference type="InterPro" id="IPR006350">
    <property type="entry name" value="Intron_endoG1"/>
</dbReference>
<dbReference type="Gene3D" id="3.40.1440.10">
    <property type="entry name" value="GIY-YIG endonuclease"/>
    <property type="match status" value="1"/>
</dbReference>
<comment type="similarity">
    <text evidence="1">To endonucleases of group I introns of fungi and phage.</text>
</comment>
<dbReference type="AlphaFoldDB" id="A0A541AXL4"/>
<evidence type="ECO:0000313" key="4">
    <source>
        <dbReference type="Proteomes" id="UP000217199"/>
    </source>
</evidence>
<protein>
    <submittedName>
        <fullName evidence="3">GIY-YIG homing endonuclease</fullName>
    </submittedName>
</protein>
<keyword evidence="4" id="KW-1185">Reference proteome</keyword>
<dbReference type="GO" id="GO:0004519">
    <property type="term" value="F:endonuclease activity"/>
    <property type="evidence" value="ECO:0007669"/>
    <property type="project" value="UniProtKB-KW"/>
</dbReference>
<dbReference type="CDD" id="cd10445">
    <property type="entry name" value="GIY-YIG_bI1_like"/>
    <property type="match status" value="1"/>
</dbReference>
<keyword evidence="3" id="KW-0496">Mitochondrion</keyword>
<reference evidence="3 4" key="1">
    <citation type="journal article" date="2017" name="Mol. Ecol.">
        <title>Comparative and population genomic landscape of Phellinus noxius: A hypervariable fungus causing root rot in trees.</title>
        <authorList>
            <person name="Chung C.L."/>
            <person name="Lee T.J."/>
            <person name="Akiba M."/>
            <person name="Lee H.H."/>
            <person name="Kuo T.H."/>
            <person name="Liu D."/>
            <person name="Ke H.M."/>
            <person name="Yokoi T."/>
            <person name="Roa M.B."/>
            <person name="Lu M.J."/>
            <person name="Chang Y.Y."/>
            <person name="Ann P.J."/>
            <person name="Tsai J.N."/>
            <person name="Chen C.Y."/>
            <person name="Tzean S.S."/>
            <person name="Ota Y."/>
            <person name="Hattori T."/>
            <person name="Sahashi N."/>
            <person name="Liou R.F."/>
            <person name="Kikuchi T."/>
            <person name="Tsai I.J."/>
        </authorList>
    </citation>
    <scope>NUCLEOTIDE SEQUENCE [LARGE SCALE GENOMIC DNA]</scope>
    <source>
        <strain evidence="3 4">FFPRI411160</strain>
    </source>
</reference>
<dbReference type="NCBIfam" id="TIGR01453">
    <property type="entry name" value="grpIintron_endo"/>
    <property type="match status" value="1"/>
</dbReference>
<proteinExistence type="predicted"/>
<dbReference type="PROSITE" id="PS50164">
    <property type="entry name" value="GIY_YIG"/>
    <property type="match status" value="1"/>
</dbReference>
<name>A0A541AXL4_9AGAM</name>
<gene>
    <name evidence="3" type="ORF">PNOK_m000086</name>
</gene>
<keyword evidence="3" id="KW-0378">Hydrolase</keyword>
<dbReference type="GO" id="GO:0003677">
    <property type="term" value="F:DNA binding"/>
    <property type="evidence" value="ECO:0007669"/>
    <property type="project" value="InterPro"/>
</dbReference>
<organism evidence="3 4">
    <name type="scientific">Pyrrhoderma noxium</name>
    <dbReference type="NCBI Taxonomy" id="2282107"/>
    <lineage>
        <taxon>Eukaryota</taxon>
        <taxon>Fungi</taxon>
        <taxon>Dikarya</taxon>
        <taxon>Basidiomycota</taxon>
        <taxon>Agaricomycotina</taxon>
        <taxon>Agaricomycetes</taxon>
        <taxon>Hymenochaetales</taxon>
        <taxon>Hymenochaetaceae</taxon>
        <taxon>Pyrrhoderma</taxon>
    </lineage>
</organism>
<dbReference type="InterPro" id="IPR000305">
    <property type="entry name" value="GIY-YIG_endonuc"/>
</dbReference>
<dbReference type="SUPFAM" id="SSF82771">
    <property type="entry name" value="GIY-YIG endonuclease"/>
    <property type="match status" value="1"/>
</dbReference>
<keyword evidence="3" id="KW-0255">Endonuclease</keyword>
<dbReference type="EMBL" id="NBII01000013">
    <property type="protein sequence ID" value="TQF64806.1"/>
    <property type="molecule type" value="Genomic_DNA"/>
</dbReference>